<sequence length="70" mass="7748">MSWLWSNHLDSRWAGSFSQAFGTGIAASLKTCSFGDTAMFPEDLYFMFLYAVAVLALDVAAIMLYRSAKP</sequence>
<feature type="transmembrane region" description="Helical" evidence="1">
    <location>
        <begin position="44"/>
        <end position="65"/>
    </location>
</feature>
<proteinExistence type="predicted"/>
<evidence type="ECO:0000256" key="1">
    <source>
        <dbReference type="SAM" id="Phobius"/>
    </source>
</evidence>
<keyword evidence="1" id="KW-0812">Transmembrane</keyword>
<evidence type="ECO:0000313" key="2">
    <source>
        <dbReference type="EMBL" id="ESW40720.1"/>
    </source>
</evidence>
<comment type="caution">
    <text evidence="2">The sequence shown here is derived from an EMBL/GenBank/DDBJ whole genome shotgun (WGS) entry which is preliminary data.</text>
</comment>
<gene>
    <name evidence="2" type="ORF">O164_04560</name>
</gene>
<dbReference type="AlphaFoldDB" id="V7DGQ1"/>
<keyword evidence="1" id="KW-1133">Transmembrane helix</keyword>
<dbReference type="EMBL" id="AXUP01000037">
    <property type="protein sequence ID" value="ESW40720.1"/>
    <property type="molecule type" value="Genomic_DNA"/>
</dbReference>
<evidence type="ECO:0000313" key="3">
    <source>
        <dbReference type="Proteomes" id="UP000018511"/>
    </source>
</evidence>
<name>V7DGQ1_9PSED</name>
<reference evidence="2 3" key="1">
    <citation type="submission" date="2013-10" db="EMBL/GenBank/DDBJ databases">
        <title>Whole Genome Shotgun Sequence of Pseudomonas taiwanensis SJ9.</title>
        <authorList>
            <person name="Hong S.-J."/>
            <person name="Shin J.-H."/>
        </authorList>
    </citation>
    <scope>NUCLEOTIDE SEQUENCE [LARGE SCALE GENOMIC DNA]</scope>
    <source>
        <strain evidence="2 3">SJ9</strain>
    </source>
</reference>
<protein>
    <submittedName>
        <fullName evidence="2">Uncharacterized protein</fullName>
    </submittedName>
</protein>
<dbReference type="Proteomes" id="UP000018511">
    <property type="component" value="Unassembled WGS sequence"/>
</dbReference>
<accession>V7DGQ1</accession>
<organism evidence="2 3">
    <name type="scientific">Pseudomonas taiwanensis SJ9</name>
    <dbReference type="NCBI Taxonomy" id="1388762"/>
    <lineage>
        <taxon>Bacteria</taxon>
        <taxon>Pseudomonadati</taxon>
        <taxon>Pseudomonadota</taxon>
        <taxon>Gammaproteobacteria</taxon>
        <taxon>Pseudomonadales</taxon>
        <taxon>Pseudomonadaceae</taxon>
        <taxon>Pseudomonas</taxon>
    </lineage>
</organism>
<keyword evidence="1" id="KW-0472">Membrane</keyword>